<protein>
    <submittedName>
        <fullName evidence="8">Na/Pi symporter</fullName>
    </submittedName>
</protein>
<feature type="coiled-coil region" evidence="6">
    <location>
        <begin position="419"/>
        <end position="446"/>
    </location>
</feature>
<evidence type="ECO:0000256" key="5">
    <source>
        <dbReference type="ARBA" id="ARBA00023136"/>
    </source>
</evidence>
<dbReference type="PANTHER" id="PTHR10010:SF46">
    <property type="entry name" value="SODIUM-DEPENDENT PHOSPHATE TRANSPORT PROTEIN 2B"/>
    <property type="match status" value="1"/>
</dbReference>
<gene>
    <name evidence="8" type="ORF">L6773_19225</name>
</gene>
<feature type="transmembrane region" description="Helical" evidence="7">
    <location>
        <begin position="281"/>
        <end position="302"/>
    </location>
</feature>
<proteinExistence type="predicted"/>
<evidence type="ECO:0000313" key="8">
    <source>
        <dbReference type="EMBL" id="MCG2590714.1"/>
    </source>
</evidence>
<dbReference type="RefSeq" id="WP_237856172.1">
    <property type="nucleotide sequence ID" value="NZ_JAKLWS010000041.1"/>
</dbReference>
<evidence type="ECO:0000256" key="6">
    <source>
        <dbReference type="SAM" id="Coils"/>
    </source>
</evidence>
<evidence type="ECO:0000256" key="1">
    <source>
        <dbReference type="ARBA" id="ARBA00004651"/>
    </source>
</evidence>
<evidence type="ECO:0000256" key="4">
    <source>
        <dbReference type="ARBA" id="ARBA00022989"/>
    </source>
</evidence>
<feature type="transmembrane region" description="Helical" evidence="7">
    <location>
        <begin position="248"/>
        <end position="269"/>
    </location>
</feature>
<keyword evidence="6" id="KW-0175">Coiled coil</keyword>
<reference evidence="8" key="2">
    <citation type="submission" date="2024-05" db="EMBL/GenBank/DDBJ databases">
        <title>Rhodohalobacter halophilus gen. nov., sp. nov., a moderately halophilic member of the family Balneolaceae.</title>
        <authorList>
            <person name="Xia J."/>
        </authorList>
    </citation>
    <scope>NUCLEOTIDE SEQUENCE</scope>
    <source>
        <strain evidence="8">WB101</strain>
    </source>
</reference>
<comment type="caution">
    <text evidence="8">The sequence shown here is derived from an EMBL/GenBank/DDBJ whole genome shotgun (WGS) entry which is preliminary data.</text>
</comment>
<evidence type="ECO:0000256" key="2">
    <source>
        <dbReference type="ARBA" id="ARBA00022475"/>
    </source>
</evidence>
<keyword evidence="9" id="KW-1185">Reference proteome</keyword>
<feature type="transmembrane region" description="Helical" evidence="7">
    <location>
        <begin position="50"/>
        <end position="78"/>
    </location>
</feature>
<evidence type="ECO:0000256" key="7">
    <source>
        <dbReference type="SAM" id="Phobius"/>
    </source>
</evidence>
<feature type="transmembrane region" description="Helical" evidence="7">
    <location>
        <begin position="213"/>
        <end position="236"/>
    </location>
</feature>
<keyword evidence="5 7" id="KW-0472">Membrane</keyword>
<keyword evidence="3 7" id="KW-0812">Transmembrane</keyword>
<feature type="transmembrane region" description="Helical" evidence="7">
    <location>
        <begin position="114"/>
        <end position="132"/>
    </location>
</feature>
<dbReference type="PANTHER" id="PTHR10010">
    <property type="entry name" value="SOLUTE CARRIER FAMILY 34 SODIUM PHOSPHATE , MEMBER 2-RELATED"/>
    <property type="match status" value="1"/>
</dbReference>
<dbReference type="Pfam" id="PF02690">
    <property type="entry name" value="Na_Pi_cotrans"/>
    <property type="match status" value="2"/>
</dbReference>
<name>A0ABS9KIQ7_9BACT</name>
<comment type="subcellular location">
    <subcellularLocation>
        <location evidence="1">Cell membrane</location>
        <topology evidence="1">Multi-pass membrane protein</topology>
    </subcellularLocation>
</comment>
<reference evidence="8" key="1">
    <citation type="submission" date="2022-01" db="EMBL/GenBank/DDBJ databases">
        <authorList>
            <person name="Wang Y."/>
        </authorList>
    </citation>
    <scope>NUCLEOTIDE SEQUENCE</scope>
    <source>
        <strain evidence="8">WB101</strain>
    </source>
</reference>
<dbReference type="EMBL" id="JAKLWS010000041">
    <property type="protein sequence ID" value="MCG2590714.1"/>
    <property type="molecule type" value="Genomic_DNA"/>
</dbReference>
<evidence type="ECO:0000313" key="9">
    <source>
        <dbReference type="Proteomes" id="UP001165366"/>
    </source>
</evidence>
<dbReference type="NCBIfam" id="NF037997">
    <property type="entry name" value="Na_Pi_symport"/>
    <property type="match status" value="1"/>
</dbReference>
<feature type="transmembrane region" description="Helical" evidence="7">
    <location>
        <begin position="176"/>
        <end position="201"/>
    </location>
</feature>
<dbReference type="InterPro" id="IPR003841">
    <property type="entry name" value="Na/Pi_transpt"/>
</dbReference>
<feature type="transmembrane region" description="Helical" evidence="7">
    <location>
        <begin position="84"/>
        <end position="107"/>
    </location>
</feature>
<dbReference type="Proteomes" id="UP001165366">
    <property type="component" value="Unassembled WGS sequence"/>
</dbReference>
<accession>A0ABS9KIQ7</accession>
<organism evidence="8 9">
    <name type="scientific">Rhodohalobacter sulfatireducens</name>
    <dbReference type="NCBI Taxonomy" id="2911366"/>
    <lineage>
        <taxon>Bacteria</taxon>
        <taxon>Pseudomonadati</taxon>
        <taxon>Balneolota</taxon>
        <taxon>Balneolia</taxon>
        <taxon>Balneolales</taxon>
        <taxon>Balneolaceae</taxon>
        <taxon>Rhodohalobacter</taxon>
    </lineage>
</organism>
<feature type="transmembrane region" description="Helical" evidence="7">
    <location>
        <begin position="6"/>
        <end position="23"/>
    </location>
</feature>
<evidence type="ECO:0000256" key="3">
    <source>
        <dbReference type="ARBA" id="ARBA00022692"/>
    </source>
</evidence>
<keyword evidence="4 7" id="KW-1133">Transmembrane helix</keyword>
<keyword evidence="2" id="KW-1003">Cell membrane</keyword>
<sequence>MEPFNLWKLLAGLGIFLFGVFLMEDSIKALAGKAFRTLIRRYTETRISSILSGALSTAILQSSSAVNLMVLAFVGAGIMSLQSAVGVILGANIGTTFTAWIVAFFGFKISIESFALPLIAVGGLGMVIFSNSSRYLNVSKLLIGFGLLFHGLDYMKTSVDQITQFFDITMLAGYGLLVFLLTGFLLTAIMQSSSATIALILSGIYSGLMGFEAGAAMVIGANVGTTVTIILGALGGIPIKKRVAAGHLVFNVVTGSIVFLLLPILAWLIQSGLGWEENTVLGIALFHTLFNLVGILLFLPFISGLTDKLNTLFKEPDQILTHIIHNTSPEVADAALEAFKKEILHQYVESRRFLVGLFKLSIPLKLSFTRETHLQSFFSGSADDVYGYLKELHGNIFEYYSMIDAKELDETETQKLDQYLRASRNIMNASQNLKKVRADLEEFEFSSNTFLNEQFPAYQRRLEELFSDLDEIVKENEVDPDAFNHALEHVNANDVKCISESSQAIKNHQLKDLEATSLVMANRMFTQSCRMFVFSIKGLLTSHHTGQE</sequence>